<evidence type="ECO:0000256" key="1">
    <source>
        <dbReference type="ARBA" id="ARBA00008857"/>
    </source>
</evidence>
<gene>
    <name evidence="8" type="ORF">ACFOES_02055</name>
</gene>
<evidence type="ECO:0000313" key="9">
    <source>
        <dbReference type="Proteomes" id="UP001595443"/>
    </source>
</evidence>
<proteinExistence type="inferred from homology"/>
<dbReference type="Pfam" id="PF00589">
    <property type="entry name" value="Phage_integrase"/>
    <property type="match status" value="1"/>
</dbReference>
<keyword evidence="9" id="KW-1185">Reference proteome</keyword>
<dbReference type="InterPro" id="IPR002104">
    <property type="entry name" value="Integrase_catalytic"/>
</dbReference>
<dbReference type="InterPro" id="IPR044068">
    <property type="entry name" value="CB"/>
</dbReference>
<dbReference type="InterPro" id="IPR013762">
    <property type="entry name" value="Integrase-like_cat_sf"/>
</dbReference>
<dbReference type="InterPro" id="IPR010998">
    <property type="entry name" value="Integrase_recombinase_N"/>
</dbReference>
<protein>
    <submittedName>
        <fullName evidence="8">Tyrosine-type recombinase/integrase</fullName>
    </submittedName>
</protein>
<evidence type="ECO:0000256" key="3">
    <source>
        <dbReference type="ARBA" id="ARBA00023125"/>
    </source>
</evidence>
<sequence length="394" mass="44704">MADIRKRETPAGTTFQVRYPSKSTKSGYSYKTFHTMKAARAFIESGETQNASQSMHPEINTVAKATDWWLRICEKEGLNGREPVTLCTLKNYIYRASFIIEYDWPTPLSALTPPDIVAFRSWLLRSDLSRGNASRILSVLHSVMKEMTIRGVIPHNIASGISIRTESRYDEPVTIPGKKDIMALLRAADSLANSKNKQIAATWQRYRPILYLAVDSGMRPQEYLALSCKNITDKGVLVNRAIDGTGTRISVTKTKAGRRFVDLSPDTIDMVRHYADNHAVKNDYDLVFPAKNGRWMDRKNWQRRGFNIACIEAGLFELEVVKGKKVKKPLYRPYDLRHFFASMLIERQVNLKKIQTLMGHNSIETTLNVYGHLLKDADDDKITNIGMLGGLLID</sequence>
<name>A0ABV7AD39_9RHOB</name>
<dbReference type="Gene3D" id="1.10.443.10">
    <property type="entry name" value="Intergrase catalytic core"/>
    <property type="match status" value="1"/>
</dbReference>
<comment type="similarity">
    <text evidence="1">Belongs to the 'phage' integrase family.</text>
</comment>
<reference evidence="9" key="1">
    <citation type="journal article" date="2019" name="Int. J. Syst. Evol. Microbiol.">
        <title>The Global Catalogue of Microorganisms (GCM) 10K type strain sequencing project: providing services to taxonomists for standard genome sequencing and annotation.</title>
        <authorList>
            <consortium name="The Broad Institute Genomics Platform"/>
            <consortium name="The Broad Institute Genome Sequencing Center for Infectious Disease"/>
            <person name="Wu L."/>
            <person name="Ma J."/>
        </authorList>
    </citation>
    <scope>NUCLEOTIDE SEQUENCE [LARGE SCALE GENOMIC DNA]</scope>
    <source>
        <strain evidence="9">KCTC 62192</strain>
    </source>
</reference>
<comment type="caution">
    <text evidence="8">The sequence shown here is derived from an EMBL/GenBank/DDBJ whole genome shotgun (WGS) entry which is preliminary data.</text>
</comment>
<dbReference type="Proteomes" id="UP001595443">
    <property type="component" value="Unassembled WGS sequence"/>
</dbReference>
<keyword evidence="2" id="KW-0229">DNA integration</keyword>
<evidence type="ECO:0000256" key="5">
    <source>
        <dbReference type="PROSITE-ProRule" id="PRU01248"/>
    </source>
</evidence>
<dbReference type="SUPFAM" id="SSF56349">
    <property type="entry name" value="DNA breaking-rejoining enzymes"/>
    <property type="match status" value="1"/>
</dbReference>
<dbReference type="PROSITE" id="PS51898">
    <property type="entry name" value="TYR_RECOMBINASE"/>
    <property type="match status" value="1"/>
</dbReference>
<feature type="domain" description="Tyr recombinase" evidence="6">
    <location>
        <begin position="170"/>
        <end position="384"/>
    </location>
</feature>
<dbReference type="PANTHER" id="PTHR30349">
    <property type="entry name" value="PHAGE INTEGRASE-RELATED"/>
    <property type="match status" value="1"/>
</dbReference>
<dbReference type="RefSeq" id="WP_377831490.1">
    <property type="nucleotide sequence ID" value="NZ_JBHRSK010000002.1"/>
</dbReference>
<dbReference type="EMBL" id="JBHRSK010000002">
    <property type="protein sequence ID" value="MFC2966866.1"/>
    <property type="molecule type" value="Genomic_DNA"/>
</dbReference>
<accession>A0ABV7AD39</accession>
<keyword evidence="3 5" id="KW-0238">DNA-binding</keyword>
<feature type="domain" description="Core-binding (CB)" evidence="7">
    <location>
        <begin position="60"/>
        <end position="148"/>
    </location>
</feature>
<evidence type="ECO:0000259" key="6">
    <source>
        <dbReference type="PROSITE" id="PS51898"/>
    </source>
</evidence>
<evidence type="ECO:0000256" key="4">
    <source>
        <dbReference type="ARBA" id="ARBA00023172"/>
    </source>
</evidence>
<dbReference type="CDD" id="cd01189">
    <property type="entry name" value="INT_ICEBs1_C_like"/>
    <property type="match status" value="1"/>
</dbReference>
<dbReference type="Gene3D" id="1.10.150.130">
    <property type="match status" value="1"/>
</dbReference>
<evidence type="ECO:0000259" key="7">
    <source>
        <dbReference type="PROSITE" id="PS51900"/>
    </source>
</evidence>
<dbReference type="InterPro" id="IPR011010">
    <property type="entry name" value="DNA_brk_join_enz"/>
</dbReference>
<dbReference type="PANTHER" id="PTHR30349:SF64">
    <property type="entry name" value="PROPHAGE INTEGRASE INTD-RELATED"/>
    <property type="match status" value="1"/>
</dbReference>
<organism evidence="8 9">
    <name type="scientific">Acidimangrovimonas pyrenivorans</name>
    <dbReference type="NCBI Taxonomy" id="2030798"/>
    <lineage>
        <taxon>Bacteria</taxon>
        <taxon>Pseudomonadati</taxon>
        <taxon>Pseudomonadota</taxon>
        <taxon>Alphaproteobacteria</taxon>
        <taxon>Rhodobacterales</taxon>
        <taxon>Paracoccaceae</taxon>
        <taxon>Acidimangrovimonas</taxon>
    </lineage>
</organism>
<evidence type="ECO:0000256" key="2">
    <source>
        <dbReference type="ARBA" id="ARBA00022908"/>
    </source>
</evidence>
<keyword evidence="4" id="KW-0233">DNA recombination</keyword>
<dbReference type="PROSITE" id="PS51900">
    <property type="entry name" value="CB"/>
    <property type="match status" value="1"/>
</dbReference>
<evidence type="ECO:0000313" key="8">
    <source>
        <dbReference type="EMBL" id="MFC2966866.1"/>
    </source>
</evidence>
<dbReference type="InterPro" id="IPR050090">
    <property type="entry name" value="Tyrosine_recombinase_XerCD"/>
</dbReference>